<evidence type="ECO:0008006" key="4">
    <source>
        <dbReference type="Google" id="ProtNLM"/>
    </source>
</evidence>
<sequence>MFSKFPQKLTAPFGLLGDEAKLAFPSQPGGISKLWTARNISERDSYWEQYFILFDSASDVFSLITPHQIRRTLLEAPENVATLIRVVGGRLSTLLTDHTFPAPTPTATSATVAAFASSIMKAGNGDRNPTKEVLNCLRLLQRVLPIIFDVQGESNAFELELLWKNEEVDDIGDTDPGSSTPQFVIEDEDVDSDEENDAPKTPTPQTQAQASARPKKTLPSLGEKLFNNLIDLMFCCGFTLSPKIQVDHHKINYVIWEKGVGSTSDAAFASQYENNKVEVLRLLLVLLSRQIYVPAGSLFSKPSLYTLHFVQKIPRRDVLTILCSLLNTAMNGTAYSSDLSIGAVAGKLPYNHLVFKGEDPRVKLVGISFQVLCVLLDFQSGTAKDVGSQEERTAVPTAKTNAFRYFLMKLHRTQDFEFILSGVHNVMVQQMNSINNLLPGAKKPLPYVHEAIIFFWKMLELNKKFLAYFLDAEKCMDVVGYSLHYCVEIKDKPHLHGMCRTISYIVQSLSAEPAFGAKLTDPVKVPTPTTWNGVYNTGDFLIHAIYSIVATTSGQLNSIYPALIIALTNCAPYFVNIGVTASARLVQLFTSFANPVFLLADEGHPRLLFFMLEVFNSVIHYHMNENPTLTYDILTAHKAFEDLGKFTLASGLREVKRVQTAKEELAKRANNANTNNGDRKGKTPMSDVELADAGEEKAKLLRNESWNRAGDLESAAASSSPVRDSVDSVSHGDGMMSPVSEKARGKMRERRSSDTFDLAGLEGIAASVGRNGFVPTQEWVTSWQRGLPLDTVLIIISDLLSRVQELQTSRKVNSANAIREFLSNISVRDSLPPPGPVVARQFIWSDASLVWLTSLLWGEIYVRGMTPLGIWNGTSIKLFHVKHAPNQPRQITEAVTNAVGGFLRRTSDASIGHRTQGSVAR</sequence>
<dbReference type="PANTHER" id="PTHR21575:SF12">
    <property type="entry name" value="PROTEIN HID1"/>
    <property type="match status" value="1"/>
</dbReference>
<feature type="region of interest" description="Disordered" evidence="1">
    <location>
        <begin position="711"/>
        <end position="752"/>
    </location>
</feature>
<dbReference type="Pfam" id="PF12722">
    <property type="entry name" value="Hid1"/>
    <property type="match status" value="1"/>
</dbReference>
<dbReference type="InterPro" id="IPR026705">
    <property type="entry name" value="Hid-1/Ecm30"/>
</dbReference>
<feature type="region of interest" description="Disordered" evidence="1">
    <location>
        <begin position="666"/>
        <end position="685"/>
    </location>
</feature>
<name>A0A4Y7TPK6_COPMI</name>
<dbReference type="Proteomes" id="UP000298030">
    <property type="component" value="Unassembled WGS sequence"/>
</dbReference>
<dbReference type="GO" id="GO:0016020">
    <property type="term" value="C:membrane"/>
    <property type="evidence" value="ECO:0007669"/>
    <property type="project" value="TreeGrafter"/>
</dbReference>
<gene>
    <name evidence="2" type="ORF">FA13DRAFT_1658964</name>
</gene>
<dbReference type="EMBL" id="QPFP01000006">
    <property type="protein sequence ID" value="TEB36130.1"/>
    <property type="molecule type" value="Genomic_DNA"/>
</dbReference>
<dbReference type="PANTHER" id="PTHR21575">
    <property type="entry name" value="PROTEIN HID1"/>
    <property type="match status" value="1"/>
</dbReference>
<comment type="caution">
    <text evidence="2">The sequence shown here is derived from an EMBL/GenBank/DDBJ whole genome shotgun (WGS) entry which is preliminary data.</text>
</comment>
<accession>A0A4Y7TPK6</accession>
<evidence type="ECO:0000313" key="3">
    <source>
        <dbReference type="Proteomes" id="UP000298030"/>
    </source>
</evidence>
<feature type="compositionally biased region" description="Basic and acidic residues" evidence="1">
    <location>
        <begin position="741"/>
        <end position="752"/>
    </location>
</feature>
<reference evidence="2 3" key="1">
    <citation type="journal article" date="2019" name="Nat. Ecol. Evol.">
        <title>Megaphylogeny resolves global patterns of mushroom evolution.</title>
        <authorList>
            <person name="Varga T."/>
            <person name="Krizsan K."/>
            <person name="Foldi C."/>
            <person name="Dima B."/>
            <person name="Sanchez-Garcia M."/>
            <person name="Sanchez-Ramirez S."/>
            <person name="Szollosi G.J."/>
            <person name="Szarkandi J.G."/>
            <person name="Papp V."/>
            <person name="Albert L."/>
            <person name="Andreopoulos W."/>
            <person name="Angelini C."/>
            <person name="Antonin V."/>
            <person name="Barry K.W."/>
            <person name="Bougher N.L."/>
            <person name="Buchanan P."/>
            <person name="Buyck B."/>
            <person name="Bense V."/>
            <person name="Catcheside P."/>
            <person name="Chovatia M."/>
            <person name="Cooper J."/>
            <person name="Damon W."/>
            <person name="Desjardin D."/>
            <person name="Finy P."/>
            <person name="Geml J."/>
            <person name="Haridas S."/>
            <person name="Hughes K."/>
            <person name="Justo A."/>
            <person name="Karasinski D."/>
            <person name="Kautmanova I."/>
            <person name="Kiss B."/>
            <person name="Kocsube S."/>
            <person name="Kotiranta H."/>
            <person name="LaButti K.M."/>
            <person name="Lechner B.E."/>
            <person name="Liimatainen K."/>
            <person name="Lipzen A."/>
            <person name="Lukacs Z."/>
            <person name="Mihaltcheva S."/>
            <person name="Morgado L.N."/>
            <person name="Niskanen T."/>
            <person name="Noordeloos M.E."/>
            <person name="Ohm R.A."/>
            <person name="Ortiz-Santana B."/>
            <person name="Ovrebo C."/>
            <person name="Racz N."/>
            <person name="Riley R."/>
            <person name="Savchenko A."/>
            <person name="Shiryaev A."/>
            <person name="Soop K."/>
            <person name="Spirin V."/>
            <person name="Szebenyi C."/>
            <person name="Tomsovsky M."/>
            <person name="Tulloss R.E."/>
            <person name="Uehling J."/>
            <person name="Grigoriev I.V."/>
            <person name="Vagvolgyi C."/>
            <person name="Papp T."/>
            <person name="Martin F.M."/>
            <person name="Miettinen O."/>
            <person name="Hibbett D.S."/>
            <person name="Nagy L.G."/>
        </authorList>
    </citation>
    <scope>NUCLEOTIDE SEQUENCE [LARGE SCALE GENOMIC DNA]</scope>
    <source>
        <strain evidence="2 3">FP101781</strain>
    </source>
</reference>
<feature type="compositionally biased region" description="Low complexity" evidence="1">
    <location>
        <begin position="714"/>
        <end position="729"/>
    </location>
</feature>
<keyword evidence="3" id="KW-1185">Reference proteome</keyword>
<dbReference type="AlphaFoldDB" id="A0A4Y7TPK6"/>
<evidence type="ECO:0000256" key="1">
    <source>
        <dbReference type="SAM" id="MobiDB-lite"/>
    </source>
</evidence>
<dbReference type="GO" id="GO:0005797">
    <property type="term" value="C:Golgi medial cisterna"/>
    <property type="evidence" value="ECO:0007669"/>
    <property type="project" value="TreeGrafter"/>
</dbReference>
<dbReference type="GO" id="GO:0000138">
    <property type="term" value="C:Golgi trans cisterna"/>
    <property type="evidence" value="ECO:0007669"/>
    <property type="project" value="TreeGrafter"/>
</dbReference>
<proteinExistence type="predicted"/>
<protein>
    <recommendedName>
        <fullName evidence="4">High-temperature-induced dauer-formation protein</fullName>
    </recommendedName>
</protein>
<organism evidence="2 3">
    <name type="scientific">Coprinellus micaceus</name>
    <name type="common">Glistening ink-cap mushroom</name>
    <name type="synonym">Coprinus micaceus</name>
    <dbReference type="NCBI Taxonomy" id="71717"/>
    <lineage>
        <taxon>Eukaryota</taxon>
        <taxon>Fungi</taxon>
        <taxon>Dikarya</taxon>
        <taxon>Basidiomycota</taxon>
        <taxon>Agaricomycotina</taxon>
        <taxon>Agaricomycetes</taxon>
        <taxon>Agaricomycetidae</taxon>
        <taxon>Agaricales</taxon>
        <taxon>Agaricineae</taxon>
        <taxon>Psathyrellaceae</taxon>
        <taxon>Coprinellus</taxon>
    </lineage>
</organism>
<dbReference type="STRING" id="71717.A0A4Y7TPK6"/>
<evidence type="ECO:0000313" key="2">
    <source>
        <dbReference type="EMBL" id="TEB36130.1"/>
    </source>
</evidence>
<dbReference type="OrthoDB" id="432953at2759"/>
<feature type="region of interest" description="Disordered" evidence="1">
    <location>
        <begin position="189"/>
        <end position="216"/>
    </location>
</feature>